<dbReference type="Proteomes" id="UP000245639">
    <property type="component" value="Unassembled WGS sequence"/>
</dbReference>
<protein>
    <submittedName>
        <fullName evidence="2">Uncharacterized protein</fullName>
    </submittedName>
</protein>
<dbReference type="AlphaFoldDB" id="A0A2U1F6Q8"/>
<feature type="region of interest" description="Disordered" evidence="1">
    <location>
        <begin position="94"/>
        <end position="128"/>
    </location>
</feature>
<keyword evidence="3" id="KW-1185">Reference proteome</keyword>
<sequence>MDSFPPAQEPARHLDDLLAGLDEEDTGADPSGAPDLPEVAEAVTGRARDLHRLADRLSGDADAGTEGTTLPAVALLRAHAGAVDALAEHLLAAGTQDAPAGSPDTVHGPARDGGGATDEPRGAPRGVG</sequence>
<reference evidence="2 3" key="1">
    <citation type="submission" date="2018-04" db="EMBL/GenBank/DDBJ databases">
        <title>Genomic Encyclopedia of Type Strains, Phase IV (KMG-IV): sequencing the most valuable type-strain genomes for metagenomic binning, comparative biology and taxonomic classification.</title>
        <authorList>
            <person name="Goeker M."/>
        </authorList>
    </citation>
    <scope>NUCLEOTIDE SEQUENCE [LARGE SCALE GENOMIC DNA]</scope>
    <source>
        <strain evidence="2 3">DSM 45771</strain>
    </source>
</reference>
<dbReference type="EMBL" id="QEKW01000010">
    <property type="protein sequence ID" value="PVZ07871.1"/>
    <property type="molecule type" value="Genomic_DNA"/>
</dbReference>
<gene>
    <name evidence="2" type="ORF">C8D89_11024</name>
</gene>
<evidence type="ECO:0000313" key="3">
    <source>
        <dbReference type="Proteomes" id="UP000245639"/>
    </source>
</evidence>
<name>A0A2U1F6Q8_9PSEU</name>
<proteinExistence type="predicted"/>
<feature type="region of interest" description="Disordered" evidence="1">
    <location>
        <begin position="1"/>
        <end position="37"/>
    </location>
</feature>
<accession>A0A2U1F6Q8</accession>
<evidence type="ECO:0000256" key="1">
    <source>
        <dbReference type="SAM" id="MobiDB-lite"/>
    </source>
</evidence>
<evidence type="ECO:0000313" key="2">
    <source>
        <dbReference type="EMBL" id="PVZ07871.1"/>
    </source>
</evidence>
<dbReference type="RefSeq" id="WP_116709567.1">
    <property type="nucleotide sequence ID" value="NZ_QEKW01000010.1"/>
</dbReference>
<comment type="caution">
    <text evidence="2">The sequence shown here is derived from an EMBL/GenBank/DDBJ whole genome shotgun (WGS) entry which is preliminary data.</text>
</comment>
<organism evidence="2 3">
    <name type="scientific">Actinomycetospora cinnamomea</name>
    <dbReference type="NCBI Taxonomy" id="663609"/>
    <lineage>
        <taxon>Bacteria</taxon>
        <taxon>Bacillati</taxon>
        <taxon>Actinomycetota</taxon>
        <taxon>Actinomycetes</taxon>
        <taxon>Pseudonocardiales</taxon>
        <taxon>Pseudonocardiaceae</taxon>
        <taxon>Actinomycetospora</taxon>
    </lineage>
</organism>